<evidence type="ECO:0000313" key="2">
    <source>
        <dbReference type="Proteomes" id="UP001339911"/>
    </source>
</evidence>
<dbReference type="RefSeq" id="WP_331205819.1">
    <property type="nucleotide sequence ID" value="NZ_JAZGQL010000001.1"/>
</dbReference>
<comment type="caution">
    <text evidence="1">The sequence shown here is derived from an EMBL/GenBank/DDBJ whole genome shotgun (WGS) entry which is preliminary data.</text>
</comment>
<organism evidence="1 2">
    <name type="scientific">Plantactinospora veratri</name>
    <dbReference type="NCBI Taxonomy" id="1436122"/>
    <lineage>
        <taxon>Bacteria</taxon>
        <taxon>Bacillati</taxon>
        <taxon>Actinomycetota</taxon>
        <taxon>Actinomycetes</taxon>
        <taxon>Micromonosporales</taxon>
        <taxon>Micromonosporaceae</taxon>
        <taxon>Plantactinospora</taxon>
    </lineage>
</organism>
<reference evidence="1 2" key="1">
    <citation type="submission" date="2024-01" db="EMBL/GenBank/DDBJ databases">
        <title>Genome insights into Plantactinospora veratri sp. nov.</title>
        <authorList>
            <person name="Wang L."/>
        </authorList>
    </citation>
    <scope>NUCLEOTIDE SEQUENCE [LARGE SCALE GENOMIC DNA]</scope>
    <source>
        <strain evidence="1 2">NEAU-FHS4</strain>
    </source>
</reference>
<dbReference type="SFLD" id="SFLDG01129">
    <property type="entry name" value="C1.5:_HAD__Beta-PGM__Phosphata"/>
    <property type="match status" value="1"/>
</dbReference>
<dbReference type="PANTHER" id="PTHR43434">
    <property type="entry name" value="PHOSPHOGLYCOLATE PHOSPHATASE"/>
    <property type="match status" value="1"/>
</dbReference>
<dbReference type="InterPro" id="IPR050155">
    <property type="entry name" value="HAD-like_hydrolase_sf"/>
</dbReference>
<dbReference type="Gene3D" id="1.10.150.240">
    <property type="entry name" value="Putative phosphatase, domain 2"/>
    <property type="match status" value="1"/>
</dbReference>
<protein>
    <submittedName>
        <fullName evidence="1">HAD hydrolase-like protein</fullName>
    </submittedName>
</protein>
<dbReference type="SUPFAM" id="SSF56784">
    <property type="entry name" value="HAD-like"/>
    <property type="match status" value="1"/>
</dbReference>
<accession>A0ABU7S646</accession>
<dbReference type="EMBL" id="JAZGQL010000001">
    <property type="protein sequence ID" value="MEE6305431.1"/>
    <property type="molecule type" value="Genomic_DNA"/>
</dbReference>
<dbReference type="PANTHER" id="PTHR43434:SF20">
    <property type="entry name" value="5'-NUCLEOTIDASE"/>
    <property type="match status" value="1"/>
</dbReference>
<sequence>MTTPAVGFDLDLTLLDTRPGIAAAYRALTAATGVYVDVDTVVSRLGPLLRTEMQNWFPPEQVDEAVEAYRSLYSEYAISLSPPLPGAVEALAETRAAGLRVVVVTGKYGPLARQHLEHLGMEVDELVGELFAEEKATALTAHGAELYVGDHVADMVAARTAGIPGLGVTTGSHDADELRAAGADLVVADLTGFPQALRRLMRLAL</sequence>
<dbReference type="SFLD" id="SFLDS00003">
    <property type="entry name" value="Haloacid_Dehalogenase"/>
    <property type="match status" value="1"/>
</dbReference>
<dbReference type="Proteomes" id="UP001339911">
    <property type="component" value="Unassembled WGS sequence"/>
</dbReference>
<dbReference type="Pfam" id="PF13419">
    <property type="entry name" value="HAD_2"/>
    <property type="match status" value="1"/>
</dbReference>
<name>A0ABU7S646_9ACTN</name>
<dbReference type="Gene3D" id="3.40.50.1000">
    <property type="entry name" value="HAD superfamily/HAD-like"/>
    <property type="match status" value="1"/>
</dbReference>
<dbReference type="InterPro" id="IPR023198">
    <property type="entry name" value="PGP-like_dom2"/>
</dbReference>
<dbReference type="InterPro" id="IPR041492">
    <property type="entry name" value="HAD_2"/>
</dbReference>
<dbReference type="InterPro" id="IPR036412">
    <property type="entry name" value="HAD-like_sf"/>
</dbReference>
<gene>
    <name evidence="1" type="ORF">V1634_01090</name>
</gene>
<evidence type="ECO:0000313" key="1">
    <source>
        <dbReference type="EMBL" id="MEE6305431.1"/>
    </source>
</evidence>
<proteinExistence type="predicted"/>
<keyword evidence="2" id="KW-1185">Reference proteome</keyword>
<dbReference type="InterPro" id="IPR023214">
    <property type="entry name" value="HAD_sf"/>
</dbReference>